<dbReference type="PANTHER" id="PTHR43682">
    <property type="entry name" value="LACTATE UTILIZATION PROTEIN C"/>
    <property type="match status" value="1"/>
</dbReference>
<sequence length="201" mass="21913">MAAREDILNSVRANRAANMDLPSMEQVWQTFDEPLTHFRQMLTGIGASSELLPDSAAADAWLEGRSDYTQSASTLSLVEGVGKSTLQLDQLDTPHELSGLDWAVLPAEFGVAENGAIWVTDHQVCHRAVYFLCEHLVLVLPTSQLLHNMHQAYQRIAGWGSDDRPAFGTFVAGPSKTADIEQSLVIGAQGPRSLDVLLIES</sequence>
<dbReference type="InterPro" id="IPR003741">
    <property type="entry name" value="LUD_dom"/>
</dbReference>
<comment type="caution">
    <text evidence="2">The sequence shown here is derived from an EMBL/GenBank/DDBJ whole genome shotgun (WGS) entry which is preliminary data.</text>
</comment>
<keyword evidence="3" id="KW-1185">Reference proteome</keyword>
<dbReference type="EMBL" id="JAMXLR010000003">
    <property type="protein sequence ID" value="MCO6042289.1"/>
    <property type="molecule type" value="Genomic_DNA"/>
</dbReference>
<dbReference type="SUPFAM" id="SSF100950">
    <property type="entry name" value="NagB/RpiA/CoA transferase-like"/>
    <property type="match status" value="1"/>
</dbReference>
<dbReference type="RefSeq" id="WP_252850391.1">
    <property type="nucleotide sequence ID" value="NZ_JAMXLR010000003.1"/>
</dbReference>
<protein>
    <submittedName>
        <fullName evidence="2">LUD domain-containing protein</fullName>
    </submittedName>
</protein>
<dbReference type="Pfam" id="PF02589">
    <property type="entry name" value="LUD_dom"/>
    <property type="match status" value="1"/>
</dbReference>
<organism evidence="2 3">
    <name type="scientific">Aeoliella straminimaris</name>
    <dbReference type="NCBI Taxonomy" id="2954799"/>
    <lineage>
        <taxon>Bacteria</taxon>
        <taxon>Pseudomonadati</taxon>
        <taxon>Planctomycetota</taxon>
        <taxon>Planctomycetia</taxon>
        <taxon>Pirellulales</taxon>
        <taxon>Lacipirellulaceae</taxon>
        <taxon>Aeoliella</taxon>
    </lineage>
</organism>
<dbReference type="AlphaFoldDB" id="A0A9X2F9L4"/>
<dbReference type="InterPro" id="IPR037171">
    <property type="entry name" value="NagB/RpiA_transferase-like"/>
</dbReference>
<evidence type="ECO:0000313" key="2">
    <source>
        <dbReference type="EMBL" id="MCO6042289.1"/>
    </source>
</evidence>
<feature type="domain" description="LUD" evidence="1">
    <location>
        <begin position="97"/>
        <end position="199"/>
    </location>
</feature>
<dbReference type="Gene3D" id="3.40.50.10420">
    <property type="entry name" value="NagB/RpiA/CoA transferase-like"/>
    <property type="match status" value="1"/>
</dbReference>
<evidence type="ECO:0000313" key="3">
    <source>
        <dbReference type="Proteomes" id="UP001155241"/>
    </source>
</evidence>
<dbReference type="InterPro" id="IPR024185">
    <property type="entry name" value="FTHF_cligase-like_sf"/>
</dbReference>
<name>A0A9X2F9L4_9BACT</name>
<accession>A0A9X2F9L4</accession>
<proteinExistence type="predicted"/>
<reference evidence="2" key="1">
    <citation type="submission" date="2022-06" db="EMBL/GenBank/DDBJ databases">
        <title>Aeoliella straminimaris, a novel planctomycete from sediments.</title>
        <authorList>
            <person name="Vitorino I.R."/>
            <person name="Lage O.M."/>
        </authorList>
    </citation>
    <scope>NUCLEOTIDE SEQUENCE</scope>
    <source>
        <strain evidence="2">ICT_H6.2</strain>
    </source>
</reference>
<evidence type="ECO:0000259" key="1">
    <source>
        <dbReference type="Pfam" id="PF02589"/>
    </source>
</evidence>
<gene>
    <name evidence="2" type="ORF">NG895_00075</name>
</gene>
<dbReference type="PANTHER" id="PTHR43682:SF1">
    <property type="entry name" value="LACTATE UTILIZATION PROTEIN C"/>
    <property type="match status" value="1"/>
</dbReference>
<dbReference type="Proteomes" id="UP001155241">
    <property type="component" value="Unassembled WGS sequence"/>
</dbReference>